<dbReference type="Pfam" id="PF18288">
    <property type="entry name" value="FAA_hydro_N_2"/>
    <property type="match status" value="1"/>
</dbReference>
<dbReference type="EMBL" id="BANC01000062">
    <property type="protein sequence ID" value="GAN80928.1"/>
    <property type="molecule type" value="Genomic_DNA"/>
</dbReference>
<keyword evidence="4" id="KW-1185">Reference proteome</keyword>
<dbReference type="PANTHER" id="PTHR43211:SF1">
    <property type="entry name" value="BLL6422 PROTEIN"/>
    <property type="match status" value="1"/>
</dbReference>
<comment type="caution">
    <text evidence="3">The sequence shown here is derived from an EMBL/GenBank/DDBJ whole genome shotgun (WGS) entry which is preliminary data.</text>
</comment>
<dbReference type="SUPFAM" id="SSF56529">
    <property type="entry name" value="FAH"/>
    <property type="match status" value="1"/>
</dbReference>
<organism evidence="3 4">
    <name type="scientific">Acidocella aminolytica 101 = DSM 11237</name>
    <dbReference type="NCBI Taxonomy" id="1120923"/>
    <lineage>
        <taxon>Bacteria</taxon>
        <taxon>Pseudomonadati</taxon>
        <taxon>Pseudomonadota</taxon>
        <taxon>Alphaproteobacteria</taxon>
        <taxon>Acetobacterales</taxon>
        <taxon>Acidocellaceae</taxon>
        <taxon>Acidocella</taxon>
    </lineage>
</organism>
<dbReference type="OrthoDB" id="9775905at2"/>
<accession>A0A0D6PI97</accession>
<proteinExistence type="predicted"/>
<dbReference type="InterPro" id="IPR041072">
    <property type="entry name" value="FAA_hydro_N"/>
</dbReference>
<dbReference type="RefSeq" id="WP_048879322.1">
    <property type="nucleotide sequence ID" value="NZ_BANC01000062.1"/>
</dbReference>
<dbReference type="AlphaFoldDB" id="A0A0D6PI97"/>
<dbReference type="PANTHER" id="PTHR43211">
    <property type="entry name" value="FUMARYLACETOACETATE HYDROLASE"/>
    <property type="match status" value="1"/>
</dbReference>
<dbReference type="STRING" id="1120923.SAMN02746095_02127"/>
<evidence type="ECO:0000313" key="4">
    <source>
        <dbReference type="Proteomes" id="UP000032668"/>
    </source>
</evidence>
<evidence type="ECO:0000313" key="3">
    <source>
        <dbReference type="EMBL" id="GAN80928.1"/>
    </source>
</evidence>
<reference evidence="3 4" key="1">
    <citation type="submission" date="2012-11" db="EMBL/GenBank/DDBJ databases">
        <title>Whole genome sequence of Acidocella aminolytica 101 = DSM 11237.</title>
        <authorList>
            <person name="Azuma Y."/>
            <person name="Higashiura N."/>
            <person name="Hirakawa H."/>
            <person name="Matsushita K."/>
        </authorList>
    </citation>
    <scope>NUCLEOTIDE SEQUENCE [LARGE SCALE GENOMIC DNA]</scope>
    <source>
        <strain evidence="4">101 / DSM 11237</strain>
    </source>
</reference>
<dbReference type="Pfam" id="PF01557">
    <property type="entry name" value="FAA_hydrolase"/>
    <property type="match status" value="1"/>
</dbReference>
<protein>
    <submittedName>
        <fullName evidence="3">Fumarylacetoacetate hydrolase</fullName>
    </submittedName>
</protein>
<feature type="domain" description="Fumarylacetoacetase N-terminal" evidence="2">
    <location>
        <begin position="1"/>
        <end position="75"/>
    </location>
</feature>
<name>A0A0D6PI97_9PROT</name>
<dbReference type="InterPro" id="IPR011234">
    <property type="entry name" value="Fumarylacetoacetase-like_C"/>
</dbReference>
<feature type="domain" description="Fumarylacetoacetase-like C-terminal" evidence="1">
    <location>
        <begin position="83"/>
        <end position="320"/>
    </location>
</feature>
<dbReference type="Gene3D" id="3.90.850.10">
    <property type="entry name" value="Fumarylacetoacetase-like, C-terminal domain"/>
    <property type="match status" value="1"/>
</dbReference>
<dbReference type="Proteomes" id="UP000032668">
    <property type="component" value="Unassembled WGS sequence"/>
</dbReference>
<gene>
    <name evidence="3" type="ORF">Aam_063_005</name>
</gene>
<dbReference type="GO" id="GO:0016787">
    <property type="term" value="F:hydrolase activity"/>
    <property type="evidence" value="ECO:0007669"/>
    <property type="project" value="UniProtKB-KW"/>
</dbReference>
<dbReference type="InterPro" id="IPR036663">
    <property type="entry name" value="Fumarylacetoacetase_C_sf"/>
</dbReference>
<keyword evidence="3" id="KW-0378">Hydrolase</keyword>
<evidence type="ECO:0000259" key="1">
    <source>
        <dbReference type="Pfam" id="PF01557"/>
    </source>
</evidence>
<sequence>MKLASLRDGSRDGRLAVVSRDLSRACLAPVPTMLALMDQWVAQEPVLRRLYQALNEGKLESFAFDPGQAMAPLPRSFQWLDASAFLAHGALMTRALRLEKNVQGDVPLIYQGGSDSLLGPCEDVPFPSEGLGIDFEGEFAVCLGDVPMGATQEEAEQAIRLLTIANDWSLRTLAVREMATGFGWLQCKPSTSFAPVAITPDELGRAWDQGRVKLRLSVSLNGALFGKPDGAAMDYGFPELICHAARTRRLCAGTLLGSGTVSEGAPQRVGSACIAEMRGGEMILHGEPRTAFLKFGDEVAMTAYDAEGHAPFGALSQRVVAAQRQEIP</sequence>
<evidence type="ECO:0000259" key="2">
    <source>
        <dbReference type="Pfam" id="PF18288"/>
    </source>
</evidence>